<dbReference type="RefSeq" id="WP_221276504.1">
    <property type="nucleotide sequence ID" value="NZ_AP024685.1"/>
</dbReference>
<evidence type="ECO:0000256" key="1">
    <source>
        <dbReference type="ARBA" id="ARBA00022741"/>
    </source>
</evidence>
<dbReference type="EMBL" id="AP024685">
    <property type="protein sequence ID" value="BCX31468.1"/>
    <property type="molecule type" value="Genomic_DNA"/>
</dbReference>
<feature type="domain" description="Putative exodeoxyribonuclease 8 PDDEXK-like" evidence="4">
    <location>
        <begin position="49"/>
        <end position="277"/>
    </location>
</feature>
<accession>A0ABM7QYB8</accession>
<keyword evidence="3" id="KW-0067">ATP-binding</keyword>
<evidence type="ECO:0000256" key="3">
    <source>
        <dbReference type="ARBA" id="ARBA00022840"/>
    </source>
</evidence>
<dbReference type="Pfam" id="PF12684">
    <property type="entry name" value="DUF3799"/>
    <property type="match status" value="1"/>
</dbReference>
<keyword evidence="6" id="KW-1185">Reference proteome</keyword>
<evidence type="ECO:0000256" key="2">
    <source>
        <dbReference type="ARBA" id="ARBA00022806"/>
    </source>
</evidence>
<dbReference type="InterPro" id="IPR011604">
    <property type="entry name" value="PDDEXK-like_dom_sf"/>
</dbReference>
<keyword evidence="2" id="KW-0378">Hydrolase</keyword>
<proteinExistence type="predicted"/>
<gene>
    <name evidence="5" type="ORF">LTWDN19_20350</name>
</gene>
<evidence type="ECO:0000313" key="6">
    <source>
        <dbReference type="Proteomes" id="UP000825100"/>
    </source>
</evidence>
<dbReference type="Gene3D" id="3.90.320.10">
    <property type="match status" value="1"/>
</dbReference>
<name>A0ABM7QYB8_LATCU</name>
<organism evidence="5 6">
    <name type="scientific">Latilactobacillus curvatus</name>
    <name type="common">Lactobacillus curvatus</name>
    <dbReference type="NCBI Taxonomy" id="28038"/>
    <lineage>
        <taxon>Bacteria</taxon>
        <taxon>Bacillati</taxon>
        <taxon>Bacillota</taxon>
        <taxon>Bacilli</taxon>
        <taxon>Lactobacillales</taxon>
        <taxon>Lactobacillaceae</taxon>
        <taxon>Latilactobacillus</taxon>
    </lineage>
</organism>
<evidence type="ECO:0000259" key="4">
    <source>
        <dbReference type="Pfam" id="PF12684"/>
    </source>
</evidence>
<keyword evidence="1" id="KW-0547">Nucleotide-binding</keyword>
<dbReference type="Proteomes" id="UP000825100">
    <property type="component" value="Chromosome"/>
</dbReference>
<dbReference type="InterPro" id="IPR024432">
    <property type="entry name" value="Put_RecE_PDDEXK-like_dom"/>
</dbReference>
<sequence length="289" mass="33356">MQQTMLENLKQSQNLKLLSQLSKMTQKKLKEPLNSQNYYDNAADWRYMSPTLFKRFMACEFSALHALENPVENDAEALIVGNFVHSYFESKEAHEAFIDAHSSSINGKNGKPKAAYVKAQKMINRLDSWHAFKAAYQGEKEAIVTGNLFGVDWKGKIDCLNVEAGLFFDIKTTRSIQDHIWNEETRTKENFIIRYNYTLQMAAYKTMLEQMYGHEFTPVVIAVSKEDHPDIQMISFDGYDFDQDLQLIKDNQEHIMNVIYGKAEPFKCGHCDYCKDTKQPTDVISVLDL</sequence>
<evidence type="ECO:0000313" key="5">
    <source>
        <dbReference type="EMBL" id="BCX31468.1"/>
    </source>
</evidence>
<keyword evidence="2" id="KW-0347">Helicase</keyword>
<reference evidence="5 6" key="1">
    <citation type="submission" date="2021-05" db="EMBL/GenBank/DDBJ databases">
        <title>Complete Genome Sequence of Latilactobacillus sp. Strain WDN19, a High D-Aspartate-producing Lactic Acid Bacterium Isolated from a Japanese Pickle.</title>
        <authorList>
            <person name="Kajitani K."/>
            <person name="Takahashi S."/>
        </authorList>
    </citation>
    <scope>NUCLEOTIDE SEQUENCE [LARGE SCALE GENOMIC DNA]</scope>
    <source>
        <strain evidence="5 6">WDN19</strain>
    </source>
</reference>
<protein>
    <recommendedName>
        <fullName evidence="4">Putative exodeoxyribonuclease 8 PDDEXK-like domain-containing protein</fullName>
    </recommendedName>
</protein>